<dbReference type="Gene3D" id="3.40.50.300">
    <property type="entry name" value="P-loop containing nucleotide triphosphate hydrolases"/>
    <property type="match status" value="1"/>
</dbReference>
<keyword evidence="5" id="KW-1185">Reference proteome</keyword>
<dbReference type="InterPro" id="IPR000330">
    <property type="entry name" value="SNF2_N"/>
</dbReference>
<dbReference type="PANTHER" id="PTHR10799">
    <property type="entry name" value="SNF2/RAD54 HELICASE FAMILY"/>
    <property type="match status" value="1"/>
</dbReference>
<accession>A0AAU9DFZ3</accession>
<dbReference type="AlphaFoldDB" id="A0AAU9DFZ3"/>
<dbReference type="CDD" id="cd18793">
    <property type="entry name" value="SF2_C_SNF"/>
    <property type="match status" value="1"/>
</dbReference>
<dbReference type="Proteomes" id="UP001321582">
    <property type="component" value="Chromosome"/>
</dbReference>
<dbReference type="InterPro" id="IPR027417">
    <property type="entry name" value="P-loop_NTPase"/>
</dbReference>
<dbReference type="Pfam" id="PF00271">
    <property type="entry name" value="Helicase_C"/>
    <property type="match status" value="1"/>
</dbReference>
<sequence length="915" mass="108314">MFESLKRKHFSFDDYRVKDKIYFILKFENERSYIELRDSKGKKVDTDAVIATNEYDNSILQKINEIKEKDEFNINWDDEIENKSERLYLDNNSFLVDYLLKSESFINENKMKIELAEEEINLELIIEKVEEKFKAKINFNNNLDYKIISQTHLYSNGKIYLIKNIGDNYQQLKEFEVEIKDGYLNKFLSIFYSYFTNIKCQVEGFSIKKINSISLKPVIVFEKIDVDKYLHLKIGLNLDNYDFEFFKEFNIKKVVDINEKSKDIYIREVDYNKSVQAFDDLFKMLKKSKDKSEFFIDNDYIIMSNNFAKEFLQKKLHYLINHFELYGSEKLNEYKIKISKPKLTFGLSSSIDYFEGDMEINIEDETFSVVNFLKMYNKDKYIKLTDNSNVIIEKKFVDKLNRIFDEKKGEFNVSFYDLPVIEEMIETQQLKTVFSKEIEVYEGFNEIEKVDLNLKEVDAELRNYQEYGTKWLKYLYENRLGGCLADDMGLGKTLQAIALIKNIYTDKKKIVIVVPTSLIYNWENELKKFTPDLEYAIYYGNNRDFKVFEENKIFITTYGVLRNDIGRIKDIEFDTAILDESQNIKNINSQISKAVLLIKAENRFALSGTPIENHLGELFSLFRFLNPKMFGTVNNFNKKYIVPIQKEGNEDVSKELKKKIYPFILRRKKRDVLKELPEKVEQTLYVDMNTKQKKLYNERRIFFKEVLDKQIEREGVKKSQFFIFQALNELRRITSNPESFSENRITSSKRDLLMENLQDIVSNGRKALVFTNFLNVIEKIEEDLTKEGIKYLVITGATKKRQEIVNLFQNEEEYKVLIMTLKTGGVGLNLTAADSVFIFDPWWNVSAEQQAIDRAHRIGQDKTVFSYKIITKDSIEEKIELLQKKKRELIENIIEEDTMMSKSISESDLEYILGE</sequence>
<dbReference type="SMART" id="SM00487">
    <property type="entry name" value="DEXDc"/>
    <property type="match status" value="1"/>
</dbReference>
<dbReference type="PROSITE" id="PS51192">
    <property type="entry name" value="HELICASE_ATP_BIND_1"/>
    <property type="match status" value="1"/>
</dbReference>
<dbReference type="PROSITE" id="PS51194">
    <property type="entry name" value="HELICASE_CTER"/>
    <property type="match status" value="1"/>
</dbReference>
<evidence type="ECO:0000259" key="3">
    <source>
        <dbReference type="PROSITE" id="PS51194"/>
    </source>
</evidence>
<dbReference type="SMART" id="SM00490">
    <property type="entry name" value="HELICc"/>
    <property type="match status" value="1"/>
</dbReference>
<evidence type="ECO:0000313" key="4">
    <source>
        <dbReference type="EMBL" id="BDU51377.1"/>
    </source>
</evidence>
<dbReference type="CDD" id="cd18012">
    <property type="entry name" value="DEXQc_arch_SWI2_SNF2"/>
    <property type="match status" value="1"/>
</dbReference>
<dbReference type="InterPro" id="IPR038718">
    <property type="entry name" value="SNF2-like_sf"/>
</dbReference>
<dbReference type="RefSeq" id="WP_307904267.1">
    <property type="nucleotide sequence ID" value="NZ_AP027059.1"/>
</dbReference>
<dbReference type="Pfam" id="PF00176">
    <property type="entry name" value="SNF2-rel_dom"/>
    <property type="match status" value="1"/>
</dbReference>
<dbReference type="EMBL" id="AP027059">
    <property type="protein sequence ID" value="BDU51377.1"/>
    <property type="molecule type" value="Genomic_DNA"/>
</dbReference>
<evidence type="ECO:0000256" key="1">
    <source>
        <dbReference type="ARBA" id="ARBA00022801"/>
    </source>
</evidence>
<evidence type="ECO:0000313" key="5">
    <source>
        <dbReference type="Proteomes" id="UP001321582"/>
    </source>
</evidence>
<protein>
    <submittedName>
        <fullName evidence="4">Helicase SNF</fullName>
    </submittedName>
</protein>
<proteinExistence type="predicted"/>
<evidence type="ECO:0000259" key="2">
    <source>
        <dbReference type="PROSITE" id="PS51192"/>
    </source>
</evidence>
<gene>
    <name evidence="4" type="ORF">HLVA_19460</name>
</gene>
<feature type="domain" description="Helicase ATP-binding" evidence="2">
    <location>
        <begin position="473"/>
        <end position="628"/>
    </location>
</feature>
<dbReference type="GO" id="GO:0005524">
    <property type="term" value="F:ATP binding"/>
    <property type="evidence" value="ECO:0007669"/>
    <property type="project" value="InterPro"/>
</dbReference>
<dbReference type="InterPro" id="IPR049730">
    <property type="entry name" value="SNF2/RAD54-like_C"/>
</dbReference>
<keyword evidence="4" id="KW-0347">Helicase</keyword>
<keyword evidence="1" id="KW-0378">Hydrolase</keyword>
<organism evidence="4 5">
    <name type="scientific">Haliovirga abyssi</name>
    <dbReference type="NCBI Taxonomy" id="2996794"/>
    <lineage>
        <taxon>Bacteria</taxon>
        <taxon>Fusobacteriati</taxon>
        <taxon>Fusobacteriota</taxon>
        <taxon>Fusobacteriia</taxon>
        <taxon>Fusobacteriales</taxon>
        <taxon>Haliovirgaceae</taxon>
        <taxon>Haliovirga</taxon>
    </lineage>
</organism>
<dbReference type="InterPro" id="IPR014001">
    <property type="entry name" value="Helicase_ATP-bd"/>
</dbReference>
<name>A0AAU9DFZ3_9FUSO</name>
<dbReference type="GO" id="GO:0004386">
    <property type="term" value="F:helicase activity"/>
    <property type="evidence" value="ECO:0007669"/>
    <property type="project" value="UniProtKB-KW"/>
</dbReference>
<dbReference type="KEGG" id="haby:HLVA_19460"/>
<dbReference type="Gene3D" id="3.40.50.10810">
    <property type="entry name" value="Tandem AAA-ATPase domain"/>
    <property type="match status" value="1"/>
</dbReference>
<keyword evidence="4" id="KW-0067">ATP-binding</keyword>
<dbReference type="SUPFAM" id="SSF52540">
    <property type="entry name" value="P-loop containing nucleoside triphosphate hydrolases"/>
    <property type="match status" value="2"/>
</dbReference>
<dbReference type="InterPro" id="IPR001650">
    <property type="entry name" value="Helicase_C-like"/>
</dbReference>
<reference evidence="4 5" key="1">
    <citation type="submission" date="2022-11" db="EMBL/GenBank/DDBJ databases">
        <title>Haliovirga abyssi gen. nov., sp. nov., a mesophilic fermentative bacterium isolated from the Iheya North hydrothermal field and the proposal of Haliovirgaceae fam. nov.</title>
        <authorList>
            <person name="Miyazaki U."/>
            <person name="Tame A."/>
            <person name="Miyazaki J."/>
            <person name="Takai K."/>
            <person name="Sawayama S."/>
            <person name="Kitajima M."/>
            <person name="Okamoto A."/>
            <person name="Nakagawa S."/>
        </authorList>
    </citation>
    <scope>NUCLEOTIDE SEQUENCE [LARGE SCALE GENOMIC DNA]</scope>
    <source>
        <strain evidence="4 5">IC12</strain>
    </source>
</reference>
<feature type="domain" description="Helicase C-terminal" evidence="3">
    <location>
        <begin position="756"/>
        <end position="905"/>
    </location>
</feature>
<dbReference type="GO" id="GO:0016787">
    <property type="term" value="F:hydrolase activity"/>
    <property type="evidence" value="ECO:0007669"/>
    <property type="project" value="UniProtKB-KW"/>
</dbReference>
<keyword evidence="4" id="KW-0547">Nucleotide-binding</keyword>